<evidence type="ECO:0000313" key="4">
    <source>
        <dbReference type="Proteomes" id="UP000037023"/>
    </source>
</evidence>
<name>A0A0L8LDL4_STRVR</name>
<dbReference type="EMBL" id="LGUP01000012">
    <property type="protein sequence ID" value="KOG36240.1"/>
    <property type="molecule type" value="Genomic_DNA"/>
</dbReference>
<dbReference type="OrthoDB" id="7181050at2"/>
<sequence>MFDKDTYLEYIGYSGPAPAADLATLQDIHRRHQIRFHYDNGFIHSTDFVEFDADAVFDTIVLKGRGGICTDLNLLFHRLLGELGYEVKLLSASMQLLGGAWGPDVEHMVMVVTVDGEDWLVDVGNGGISIVDPLPLSGETRTQQGIDFRLVRQGEFHLLEFKTRNKPWRNAYRFTTRPRDPGDWRVLAELIGAQEDRFVRRRRRGTENGQVVQIANIFLSVEDGVERPRPIRNDEELRTIDTTYFQPVAAH</sequence>
<gene>
    <name evidence="3" type="ORF">ADK34_02680</name>
</gene>
<dbReference type="PANTHER" id="PTHR11786">
    <property type="entry name" value="N-HYDROXYARYLAMINE O-ACETYLTRANSFERASE"/>
    <property type="match status" value="1"/>
</dbReference>
<protein>
    <submittedName>
        <fullName evidence="3">3-amino-5-hydroxybenzoic acid synthase</fullName>
    </submittedName>
</protein>
<evidence type="ECO:0000256" key="2">
    <source>
        <dbReference type="RuleBase" id="RU003452"/>
    </source>
</evidence>
<dbReference type="Pfam" id="PF00797">
    <property type="entry name" value="Acetyltransf_2"/>
    <property type="match status" value="1"/>
</dbReference>
<dbReference type="PANTHER" id="PTHR11786:SF0">
    <property type="entry name" value="ARYLAMINE N-ACETYLTRANSFERASE 4-RELATED"/>
    <property type="match status" value="1"/>
</dbReference>
<reference evidence="3 4" key="1">
    <citation type="submission" date="2015-06" db="EMBL/GenBank/DDBJ databases">
        <authorList>
            <person name="Hoefler B.C."/>
            <person name="Straight P.D."/>
        </authorList>
    </citation>
    <scope>NUCLEOTIDE SEQUENCE [LARGE SCALE GENOMIC DNA]</scope>
    <source>
        <strain evidence="3 4">NRRL 3427</strain>
    </source>
</reference>
<evidence type="ECO:0000313" key="3">
    <source>
        <dbReference type="EMBL" id="KOG36240.1"/>
    </source>
</evidence>
<comment type="similarity">
    <text evidence="1 2">Belongs to the arylamine N-acetyltransferase family.</text>
</comment>
<dbReference type="InterPro" id="IPR038765">
    <property type="entry name" value="Papain-like_cys_pep_sf"/>
</dbReference>
<dbReference type="PRINTS" id="PR01543">
    <property type="entry name" value="ANATRNSFRASE"/>
</dbReference>
<dbReference type="Proteomes" id="UP000037023">
    <property type="component" value="Unassembled WGS sequence"/>
</dbReference>
<dbReference type="AlphaFoldDB" id="A0A0L8LDL4"/>
<dbReference type="InterPro" id="IPR053710">
    <property type="entry name" value="Arylamine_NAT_domain_sf"/>
</dbReference>
<proteinExistence type="inferred from homology"/>
<dbReference type="InterPro" id="IPR001447">
    <property type="entry name" value="Arylamine_N-AcTrfase"/>
</dbReference>
<dbReference type="RefSeq" id="WP_033211602.1">
    <property type="nucleotide sequence ID" value="NZ_LGUP01000012.1"/>
</dbReference>
<dbReference type="SUPFAM" id="SSF54001">
    <property type="entry name" value="Cysteine proteinases"/>
    <property type="match status" value="1"/>
</dbReference>
<dbReference type="Gene3D" id="3.30.2140.20">
    <property type="match status" value="1"/>
</dbReference>
<evidence type="ECO:0000256" key="1">
    <source>
        <dbReference type="ARBA" id="ARBA00006547"/>
    </source>
</evidence>
<dbReference type="GO" id="GO:0016407">
    <property type="term" value="F:acetyltransferase activity"/>
    <property type="evidence" value="ECO:0007669"/>
    <property type="project" value="InterPro"/>
</dbReference>
<comment type="caution">
    <text evidence="3">The sequence shown here is derived from an EMBL/GenBank/DDBJ whole genome shotgun (WGS) entry which is preliminary data.</text>
</comment>
<organism evidence="3 4">
    <name type="scientific">Streptomyces viridochromogenes</name>
    <dbReference type="NCBI Taxonomy" id="1938"/>
    <lineage>
        <taxon>Bacteria</taxon>
        <taxon>Bacillati</taxon>
        <taxon>Actinomycetota</taxon>
        <taxon>Actinomycetes</taxon>
        <taxon>Kitasatosporales</taxon>
        <taxon>Streptomycetaceae</taxon>
        <taxon>Streptomyces</taxon>
    </lineage>
</organism>
<accession>A0A0L8LDL4</accession>
<dbReference type="PATRIC" id="fig|1938.6.peg.580"/>